<feature type="compositionally biased region" description="Polar residues" evidence="1">
    <location>
        <begin position="1081"/>
        <end position="1100"/>
    </location>
</feature>
<feature type="compositionally biased region" description="Basic and acidic residues" evidence="1">
    <location>
        <begin position="962"/>
        <end position="972"/>
    </location>
</feature>
<feature type="compositionally biased region" description="Basic and acidic residues" evidence="1">
    <location>
        <begin position="2650"/>
        <end position="2740"/>
    </location>
</feature>
<sequence>METGVVTIQEPVSTKTNIEEAPAEVILDHSSLKVDKVNLSTVLDDEITSRDCENSTIPVEADVVSGSGNKETEESEHEKGEAMKTNLVEEDNNIVKEKASETEKDEQSSIFVNEPESFNKEIEDAKIILSNVTLEKEDDVTQKPEEAREEIPIKTDEVKEEKDSRTVETSVNGTEAEQKATVSVEEISRNGENIVNETVEEQETATNSESIDGVETRKIVLLEVKEEEEEAETDAEPLIKTVVEEANIVSNEETTAHESKSLKETEEPVEAIKNSDDAEQISSEVTVDEEKEVDITQNTEEVQESVRVIETPTIQGEDIESKASLENEEEIDKISKDTEEYEHELVRDIPQGETFVTEAETVDTSTVLEAEILKTNVNETEENSAIGGEEEGQETKENTKLSQDLKENKEQEETEMVQTIISSDEVRSCDVQVEEFGEHIEPRSLDIKDESHGREESVEVKNKETVQEEITEEKYENLHDVASSESEKYQDNKPETSLVANTESKENFEDIPSDLAVNVDKEELKDEKINVDQVDGTQIMEEQRGFDPNEPKAEQIDQNRTDETEEIPVAKLVALSDVESVEQIQKPSLESPSEVSEETRKTIDEKIEEKPESKELGEQAYEERTLIDLTPLQEESCLPNEQEKETNLEVSSALPTNEEVKSDEVIEVSSALPSKELVGETVVEDEKIENIEENEEEQVADKIQKSVETVESHSSLPSSLEEKELGAVPEKIEEEKVKEEEPMVHIKSEEDATKIHEKQEESLTVVQAEQTSLTEKCSMDQPQPEECSGDEQKKEVFRNNENIENETYASHSAEVVAEEETAKKGESPLHDVETTKRVLLEVEKEKEEAETTDAEPSLDVIEKEEAKTVKTIVEEAKIVNIEETTAHESDGLKGDDHHDENAESVETIKNSDDAEQNRETEEDITQKTEKVQESSKEIETPTLQGEDIESKASPDHEEEVDQSSKDIEEHELVSGGDIPQCETLEAEAVEVKEDTKPILEKEDIEQELTETANRVIFSDEVRPSDQVDVQAEEFGEHTKPCSSEIKDESHGREESVEVKSKEIVQDESTEQKHENLLDVPSTESVKYQDNEPETSLVTNTESKEKFEEVPSDLVLEVDKEELKDEEINVNQVDGTQIMEEQRGLDSSGAEAEQVDENRADETEESPVTKLVVLPEVESVEQIQKPSLESPSQVIEETSKTVDENIEEKSEEETVLVPEESSKPNEQDKETVLEKHEPTNEEVSSESFKGDDNKGENAESVEAIKTSDDAEKISSEVTGDIEKEEDIAQKEEEVQESLETPRANIEIKEEVDHSSKDTEEHELVLGRDIPQCDQTLEAEAVDTTTVQEAAILKTLETNINETEAVHSEIGEAEEIQETKEDTEVKDESQVREETVETKSKETVQEENSEEKDVNLLDVESGESEKCQENEPETTLVPKIESQEKFEEIPSDLALKDELKDENQKEDQVDETQTMEVQRGLDLNEPEAEQNDQNRIDETEENPVAKLVMVEDFGLDETTHNQTLLDVESVENVQKPSLETLPELSEETSKTLDAKIEDTPKEEVTFHQEDQEESSYGLETKEETVSVPEESCLSNEQENEIKLQEKNEPTKEEVSNDQQSPVEETSDEVIHVSSAPTSEEQESETVVEAEKIEDKKLDEEKQVAEKIQKSLESVETVEPHSSIQENESVSEKIDDEKVKEVEPMGDMSERGLEISETKDLSIPSVDQNKDIKAFDEEILIPSVALPLDEQENVTLTETEETKENETAEAKKEDEQKEVCIQQEEFGKLEVPKLEESKEDKSQENVETIKAIEATSDQILPIETSDADNILSSELVLEEKDQTPKLVEEIHEEETEEAHKLQAEEIFPIEIIPRESSDEALVSMLASREGNQVTLQEDKREDDVKETKDTQEERSVSVETEESVEETKPKEFEDEHVETPASLIILEKNDNETLIVEAKKGDEDINETETTMALDTSGTSVTSENVCIKQEEFENQEAPKLEESKEEKSQKIYETTEAKEATGDQTLPIETSQEDQTLSSELVSRVDDQTPSPRHVEEIHEEETKEERKFEAIVDQSLPVETSQESQTPTSDLASELDDQTPKQVDKEETKEEHKLQVEVDEEETKEEHLQVKVDQILPVETSQEDQTPSLVKEILEEETNEVQSEDTVQGESFSEAPVSMLASGEDEPATMQEGNYAGDDTQKEQHVSAEIEEKVVETKPKGPEAEETEKSNDQVETSTKLTEVEDENTKKTDTEVAEVTDYSTGEAEQEDENSSNLPVVEILKGLHQLPLETERELNDSTSSGENVIIEPADQEQKKGDAEVESNEKDSASDIIEEVKVQDGISREFDLNVEETREIAESKEEVPADLSLTELLPVVKILSCEKQEERESQEDVNASISEKISLQEEQKEEKAETHETVKEKDETIENKEEKKSEEEQDEKLWDSSATRDIEEIFSSEVKDDKEVHSILGSEEEINEVVISEKQITDPVGDITKAREAEHESNEEHIETQVIYDDRDLKTEQAQEDQRDEVSSDKSLTKEALVEQIQVTSSALVDDQDLSVKKPSELIQPHQSPNQIEETSFEVKKAEEDKNEENANALIINENVQVQDQPKDFEASATDKETSEQEQKSNVLNEDIGTNVKLEVHDDEVRCDSHDSVAESKEETGLIEEKKEIEQVKTELEDTSKHGISVEEKNNTSEKIDREAAKETNQEESKQKCTVKEEIREEEKETNQECFKKTDDVIDLTQTETRDIESLSSVSKTQDKPEQKDEVQNQKKREIADDVPKIAEEVQQKDEESELFSEVKESEPTEKESARKSPSDLVQKVKGTTKNEDTTTESHMEEKLETEEEENEDEHNKDDKTSPDSLVMVEAKDTVSTIKTHKKSQGILSGVGSKVKHSISKVKKVLTGKSSHTTTKPSSPK</sequence>
<feature type="region of interest" description="Disordered" evidence="1">
    <location>
        <begin position="2179"/>
        <end position="2332"/>
    </location>
</feature>
<dbReference type="PANTHER" id="PTHR35511:SF2">
    <property type="entry name" value="A-KINASE ANCHOR-LIKE PROTEIN"/>
    <property type="match status" value="1"/>
</dbReference>
<feature type="compositionally biased region" description="Basic and acidic residues" evidence="1">
    <location>
        <begin position="1545"/>
        <end position="1567"/>
    </location>
</feature>
<feature type="compositionally biased region" description="Basic and acidic residues" evidence="1">
    <location>
        <begin position="597"/>
        <end position="626"/>
    </location>
</feature>
<feature type="compositionally biased region" description="Basic and acidic residues" evidence="1">
    <location>
        <begin position="1646"/>
        <end position="1667"/>
    </location>
</feature>
<feature type="compositionally biased region" description="Polar residues" evidence="1">
    <location>
        <begin position="2392"/>
        <end position="2401"/>
    </location>
</feature>
<feature type="compositionally biased region" description="Basic and acidic residues" evidence="1">
    <location>
        <begin position="1375"/>
        <end position="1402"/>
    </location>
</feature>
<feature type="compositionally biased region" description="Basic and acidic residues" evidence="1">
    <location>
        <begin position="1757"/>
        <end position="1775"/>
    </location>
</feature>
<feature type="region of interest" description="Disordered" evidence="1">
    <location>
        <begin position="2489"/>
        <end position="2538"/>
    </location>
</feature>
<protein>
    <recommendedName>
        <fullName evidence="4">Titin-like</fullName>
    </recommendedName>
</protein>
<feature type="region of interest" description="Disordered" evidence="1">
    <location>
        <begin position="378"/>
        <end position="423"/>
    </location>
</feature>
<feature type="region of interest" description="Disordered" evidence="1">
    <location>
        <begin position="580"/>
        <end position="665"/>
    </location>
</feature>
<feature type="compositionally biased region" description="Basic and acidic residues" evidence="1">
    <location>
        <begin position="1247"/>
        <end position="1256"/>
    </location>
</feature>
<proteinExistence type="predicted"/>
<feature type="compositionally biased region" description="Basic and acidic residues" evidence="1">
    <location>
        <begin position="254"/>
        <end position="266"/>
    </location>
</feature>
<accession>A0ABD1BCI6</accession>
<feature type="compositionally biased region" description="Basic and acidic residues" evidence="1">
    <location>
        <begin position="436"/>
        <end position="479"/>
    </location>
</feature>
<feature type="compositionally biased region" description="Basic and acidic residues" evidence="1">
    <location>
        <begin position="485"/>
        <end position="494"/>
    </location>
</feature>
<feature type="compositionally biased region" description="Basic and acidic residues" evidence="1">
    <location>
        <begin position="820"/>
        <end position="849"/>
    </location>
</feature>
<feature type="compositionally biased region" description="Basic and acidic residues" evidence="1">
    <location>
        <begin position="699"/>
        <end position="711"/>
    </location>
</feature>
<feature type="region of interest" description="Disordered" evidence="1">
    <location>
        <begin position="2650"/>
        <end position="2921"/>
    </location>
</feature>
<feature type="compositionally biased region" description="Basic and acidic residues" evidence="1">
    <location>
        <begin position="1264"/>
        <end position="1273"/>
    </location>
</feature>
<feature type="region of interest" description="Disordered" evidence="1">
    <location>
        <begin position="64"/>
        <end position="84"/>
    </location>
</feature>
<feature type="region of interest" description="Disordered" evidence="1">
    <location>
        <begin position="690"/>
        <end position="980"/>
    </location>
</feature>
<evidence type="ECO:0000256" key="1">
    <source>
        <dbReference type="SAM" id="MobiDB-lite"/>
    </source>
</evidence>
<feature type="compositionally biased region" description="Basic and acidic residues" evidence="1">
    <location>
        <begin position="2801"/>
        <end position="2818"/>
    </location>
</feature>
<dbReference type="Proteomes" id="UP001558713">
    <property type="component" value="Unassembled WGS sequence"/>
</dbReference>
<feature type="compositionally biased region" description="Polar residues" evidence="1">
    <location>
        <begin position="1180"/>
        <end position="1195"/>
    </location>
</feature>
<feature type="region of interest" description="Disordered" evidence="1">
    <location>
        <begin position="157"/>
        <end position="183"/>
    </location>
</feature>
<feature type="region of interest" description="Disordered" evidence="1">
    <location>
        <begin position="541"/>
        <end position="565"/>
    </location>
</feature>
<feature type="compositionally biased region" description="Basic and acidic residues" evidence="1">
    <location>
        <begin position="2097"/>
        <end position="2115"/>
    </location>
</feature>
<feature type="compositionally biased region" description="Basic and acidic residues" evidence="1">
    <location>
        <begin position="1034"/>
        <end position="1076"/>
    </location>
</feature>
<gene>
    <name evidence="2" type="ORF">V5N11_009540</name>
</gene>
<feature type="compositionally biased region" description="Basic and acidic residues" evidence="1">
    <location>
        <begin position="720"/>
        <end position="761"/>
    </location>
</feature>
<feature type="compositionally biased region" description="Basic and acidic residues" evidence="1">
    <location>
        <begin position="393"/>
        <end position="411"/>
    </location>
</feature>
<feature type="compositionally biased region" description="Basic and acidic residues" evidence="1">
    <location>
        <begin position="1219"/>
        <end position="1238"/>
    </location>
</feature>
<feature type="region of interest" description="Disordered" evidence="1">
    <location>
        <begin position="2383"/>
        <end position="2464"/>
    </location>
</feature>
<feature type="region of interest" description="Disordered" evidence="1">
    <location>
        <begin position="1526"/>
        <end position="1719"/>
    </location>
</feature>
<name>A0ABD1BCI6_CARAN</name>
<feature type="compositionally biased region" description="Basic and acidic residues" evidence="1">
    <location>
        <begin position="2402"/>
        <end position="2464"/>
    </location>
</feature>
<feature type="compositionally biased region" description="Basic and acidic residues" evidence="1">
    <location>
        <begin position="2492"/>
        <end position="2538"/>
    </location>
</feature>
<feature type="region of interest" description="Disordered" evidence="1">
    <location>
        <begin position="250"/>
        <end position="331"/>
    </location>
</feature>
<dbReference type="EMBL" id="JBANAX010000306">
    <property type="protein sequence ID" value="KAL1214664.1"/>
    <property type="molecule type" value="Genomic_DNA"/>
</dbReference>
<feature type="compositionally biased region" description="Basic and acidic residues" evidence="1">
    <location>
        <begin position="1893"/>
        <end position="1913"/>
    </location>
</feature>
<feature type="compositionally biased region" description="Basic residues" evidence="1">
    <location>
        <begin position="2894"/>
        <end position="2906"/>
    </location>
</feature>
<feature type="region of interest" description="Disordered" evidence="1">
    <location>
        <begin position="1361"/>
        <end position="1501"/>
    </location>
</feature>
<evidence type="ECO:0000313" key="3">
    <source>
        <dbReference type="Proteomes" id="UP001558713"/>
    </source>
</evidence>
<feature type="compositionally biased region" description="Basic and acidic residues" evidence="1">
    <location>
        <begin position="860"/>
        <end position="877"/>
    </location>
</feature>
<feature type="compositionally biased region" description="Basic and acidic residues" evidence="1">
    <location>
        <begin position="157"/>
        <end position="166"/>
    </location>
</feature>
<feature type="compositionally biased region" description="Basic and acidic residues" evidence="1">
    <location>
        <begin position="1687"/>
        <end position="1717"/>
    </location>
</feature>
<keyword evidence="3" id="KW-1185">Reference proteome</keyword>
<feature type="region of interest" description="Disordered" evidence="1">
    <location>
        <begin position="1032"/>
        <end position="1327"/>
    </location>
</feature>
<feature type="compositionally biased region" description="Basic and acidic residues" evidence="1">
    <location>
        <begin position="884"/>
        <end position="901"/>
    </location>
</feature>
<organism evidence="2 3">
    <name type="scientific">Cardamine amara subsp. amara</name>
    <dbReference type="NCBI Taxonomy" id="228776"/>
    <lineage>
        <taxon>Eukaryota</taxon>
        <taxon>Viridiplantae</taxon>
        <taxon>Streptophyta</taxon>
        <taxon>Embryophyta</taxon>
        <taxon>Tracheophyta</taxon>
        <taxon>Spermatophyta</taxon>
        <taxon>Magnoliopsida</taxon>
        <taxon>eudicotyledons</taxon>
        <taxon>Gunneridae</taxon>
        <taxon>Pentapetalae</taxon>
        <taxon>rosids</taxon>
        <taxon>malvids</taxon>
        <taxon>Brassicales</taxon>
        <taxon>Brassicaceae</taxon>
        <taxon>Cardamineae</taxon>
        <taxon>Cardamine</taxon>
    </lineage>
</organism>
<feature type="compositionally biased region" description="Polar residues" evidence="1">
    <location>
        <begin position="2076"/>
        <end position="2090"/>
    </location>
</feature>
<feature type="compositionally biased region" description="Basic and acidic residues" evidence="1">
    <location>
        <begin position="1986"/>
        <end position="2019"/>
    </location>
</feature>
<feature type="compositionally biased region" description="Basic and acidic residues" evidence="1">
    <location>
        <begin position="2041"/>
        <end position="2069"/>
    </location>
</feature>
<feature type="compositionally biased region" description="Basic and acidic residues" evidence="1">
    <location>
        <begin position="1116"/>
        <end position="1126"/>
    </location>
</feature>
<feature type="compositionally biased region" description="Polar residues" evidence="1">
    <location>
        <begin position="2020"/>
        <end position="2039"/>
    </location>
</feature>
<feature type="compositionally biased region" description="Acidic residues" evidence="1">
    <location>
        <begin position="2844"/>
        <end position="2853"/>
    </location>
</feature>
<reference evidence="2 3" key="1">
    <citation type="submission" date="2024-04" db="EMBL/GenBank/DDBJ databases">
        <title>Genome assembly C_amara_ONT_v2.</title>
        <authorList>
            <person name="Yant L."/>
            <person name="Moore C."/>
            <person name="Slenker M."/>
        </authorList>
    </citation>
    <scope>NUCLEOTIDE SEQUENCE [LARGE SCALE GENOMIC DNA]</scope>
    <source>
        <tissue evidence="2">Leaf</tissue>
    </source>
</reference>
<feature type="compositionally biased region" description="Basic and acidic residues" evidence="1">
    <location>
        <begin position="1304"/>
        <end position="1324"/>
    </location>
</feature>
<comment type="caution">
    <text evidence="2">The sequence shown here is derived from an EMBL/GenBank/DDBJ whole genome shotgun (WGS) entry which is preliminary data.</text>
</comment>
<feature type="compositionally biased region" description="Acidic residues" evidence="1">
    <location>
        <begin position="1203"/>
        <end position="1213"/>
    </location>
</feature>
<feature type="compositionally biased region" description="Basic and acidic residues" evidence="1">
    <location>
        <begin position="2829"/>
        <end position="2843"/>
    </location>
</feature>
<feature type="compositionally biased region" description="Polar residues" evidence="1">
    <location>
        <begin position="1965"/>
        <end position="1982"/>
    </location>
</feature>
<feature type="compositionally biased region" description="Basic and acidic residues" evidence="1">
    <location>
        <begin position="2198"/>
        <end position="2231"/>
    </location>
</feature>
<evidence type="ECO:0000313" key="2">
    <source>
        <dbReference type="EMBL" id="KAL1214664.1"/>
    </source>
</evidence>
<feature type="compositionally biased region" description="Polar residues" evidence="1">
    <location>
        <begin position="2569"/>
        <end position="2578"/>
    </location>
</feature>
<feature type="compositionally biased region" description="Basic and acidic residues" evidence="1">
    <location>
        <begin position="2761"/>
        <end position="2794"/>
    </location>
</feature>
<dbReference type="PANTHER" id="PTHR35511">
    <property type="entry name" value="A-KINASE ANCHOR-LIKE PROTEIN"/>
    <property type="match status" value="1"/>
</dbReference>
<feature type="compositionally biased region" description="Basic and acidic residues" evidence="1">
    <location>
        <begin position="2609"/>
        <end position="2627"/>
    </location>
</feature>
<feature type="compositionally biased region" description="Basic and acidic residues" evidence="1">
    <location>
        <begin position="1439"/>
        <end position="1465"/>
    </location>
</feature>
<feature type="compositionally biased region" description="Polar residues" evidence="1">
    <location>
        <begin position="799"/>
        <end position="810"/>
    </location>
</feature>
<feature type="region of interest" description="Disordered" evidence="1">
    <location>
        <begin position="1956"/>
        <end position="2146"/>
    </location>
</feature>
<evidence type="ECO:0008006" key="4">
    <source>
        <dbReference type="Google" id="ProtNLM"/>
    </source>
</evidence>
<feature type="compositionally biased region" description="Basic and acidic residues" evidence="1">
    <location>
        <begin position="70"/>
        <end position="82"/>
    </location>
</feature>
<feature type="region of interest" description="Disordered" evidence="1">
    <location>
        <begin position="2552"/>
        <end position="2590"/>
    </location>
</feature>
<feature type="region of interest" description="Disordered" evidence="1">
    <location>
        <begin position="435"/>
        <end position="512"/>
    </location>
</feature>
<feature type="region of interest" description="Disordered" evidence="1">
    <location>
        <begin position="2604"/>
        <end position="2637"/>
    </location>
</feature>
<feature type="compositionally biased region" description="Low complexity" evidence="1">
    <location>
        <begin position="2907"/>
        <end position="2921"/>
    </location>
</feature>
<feature type="compositionally biased region" description="Basic and acidic residues" evidence="1">
    <location>
        <begin position="541"/>
        <end position="562"/>
    </location>
</feature>
<feature type="compositionally biased region" description="Polar residues" evidence="1">
    <location>
        <begin position="762"/>
        <end position="775"/>
    </location>
</feature>
<feature type="region of interest" description="Disordered" evidence="1">
    <location>
        <begin position="1746"/>
        <end position="1775"/>
    </location>
</feature>
<feature type="compositionally biased region" description="Basic and acidic residues" evidence="1">
    <location>
        <begin position="2312"/>
        <end position="2332"/>
    </location>
</feature>
<feature type="compositionally biased region" description="Basic and acidic residues" evidence="1">
    <location>
        <begin position="909"/>
        <end position="939"/>
    </location>
</feature>
<feature type="region of interest" description="Disordered" evidence="1">
    <location>
        <begin position="1884"/>
        <end position="1943"/>
    </location>
</feature>
<feature type="compositionally biased region" description="Basic and acidic residues" evidence="1">
    <location>
        <begin position="1597"/>
        <end position="1612"/>
    </location>
</feature>